<keyword evidence="2" id="KW-0812">Transmembrane</keyword>
<proteinExistence type="predicted"/>
<feature type="transmembrane region" description="Helical" evidence="2">
    <location>
        <begin position="224"/>
        <end position="240"/>
    </location>
</feature>
<dbReference type="OrthoDB" id="2380563at2"/>
<evidence type="ECO:0000256" key="2">
    <source>
        <dbReference type="SAM" id="Phobius"/>
    </source>
</evidence>
<feature type="transmembrane region" description="Helical" evidence="2">
    <location>
        <begin position="282"/>
        <end position="300"/>
    </location>
</feature>
<feature type="region of interest" description="Disordered" evidence="1">
    <location>
        <begin position="1"/>
        <end position="26"/>
    </location>
</feature>
<keyword evidence="4" id="KW-1185">Reference proteome</keyword>
<dbReference type="AlphaFoldDB" id="F8DZB0"/>
<keyword evidence="2" id="KW-0472">Membrane</keyword>
<evidence type="ECO:0000256" key="1">
    <source>
        <dbReference type="SAM" id="MobiDB-lite"/>
    </source>
</evidence>
<feature type="transmembrane region" description="Helical" evidence="2">
    <location>
        <begin position="187"/>
        <end position="204"/>
    </location>
</feature>
<evidence type="ECO:0000313" key="4">
    <source>
        <dbReference type="Proteomes" id="UP000000492"/>
    </source>
</evidence>
<dbReference type="KEGG" id="crd:CRES_0645"/>
<sequence length="301" mass="32720">MSSQHLAGPANPNSRQRPPSRRPRGINPWVPNQHGAWAMLIAPLLVGTVIALVYEGPSEIEHRSAIPAIAVAWIVGYFSFFAFGLWSKARAASRKAEYAKPMIAYGICAALAGVVALVFYPGLAWWALAFTPLVAVAVAEIFRRRPRSLSSGIATTLASSMMLLVMVSTGEFPPLPWFFFNVPAEIWVLWLATALYYVGTIFYVKTMIREKGNAPFESLSRKYHLVALLLTALATLAAYIGDGQNLAGALLLITVMAGAWWRSMAIPAQARLNPTSWSPKKVGLWEVPLVMALIAAGVAVI</sequence>
<feature type="transmembrane region" description="Helical" evidence="2">
    <location>
        <begin position="246"/>
        <end position="261"/>
    </location>
</feature>
<dbReference type="EMBL" id="CP002857">
    <property type="protein sequence ID" value="AEI09004.1"/>
    <property type="molecule type" value="Genomic_DNA"/>
</dbReference>
<feature type="transmembrane region" description="Helical" evidence="2">
    <location>
        <begin position="125"/>
        <end position="142"/>
    </location>
</feature>
<feature type="transmembrane region" description="Helical" evidence="2">
    <location>
        <begin position="98"/>
        <end position="119"/>
    </location>
</feature>
<reference evidence="3 4" key="1">
    <citation type="journal article" date="2012" name="BMC Genomics">
        <title>Complete genome sequence, lifestyle, and multi-drug resistance of the human pathogen Corynebacterium resistens DSM 45100 isolated from blood samples of a leukemia patient.</title>
        <authorList>
            <person name="Schroder J."/>
            <person name="Maus I."/>
            <person name="Meyer K."/>
            <person name="Wordemann S."/>
            <person name="Blom J."/>
            <person name="Jaenicke S."/>
            <person name="Schneider J."/>
            <person name="Trost E."/>
            <person name="Tauch A."/>
        </authorList>
    </citation>
    <scope>NUCLEOTIDE SEQUENCE [LARGE SCALE GENOMIC DNA]</scope>
    <source>
        <strain evidence="4">DSM 45100 / JCM 12819 / CCUG 50093 / GTC 2026 / SICGH 158</strain>
    </source>
</reference>
<feature type="transmembrane region" description="Helical" evidence="2">
    <location>
        <begin position="149"/>
        <end position="167"/>
    </location>
</feature>
<dbReference type="STRING" id="662755.CRES_0645"/>
<dbReference type="HOGENOM" id="CLU_064238_0_0_11"/>
<dbReference type="Pfam" id="PF14256">
    <property type="entry name" value="YwiC"/>
    <property type="match status" value="1"/>
</dbReference>
<gene>
    <name evidence="3" type="ordered locus">CRES_0645</name>
</gene>
<dbReference type="Proteomes" id="UP000000492">
    <property type="component" value="Chromosome"/>
</dbReference>
<keyword evidence="2" id="KW-1133">Transmembrane helix</keyword>
<dbReference type="eggNOG" id="ENOG502ZBRV">
    <property type="taxonomic scope" value="Bacteria"/>
</dbReference>
<feature type="transmembrane region" description="Helical" evidence="2">
    <location>
        <begin position="36"/>
        <end position="54"/>
    </location>
</feature>
<dbReference type="InterPro" id="IPR025576">
    <property type="entry name" value="YwiC"/>
</dbReference>
<evidence type="ECO:0000313" key="3">
    <source>
        <dbReference type="EMBL" id="AEI09004.1"/>
    </source>
</evidence>
<accession>F8DZB0</accession>
<protein>
    <submittedName>
        <fullName evidence="3">Membrane protein</fullName>
    </submittedName>
</protein>
<dbReference type="RefSeq" id="WP_013888024.1">
    <property type="nucleotide sequence ID" value="NC_015673.1"/>
</dbReference>
<organism evidence="3 4">
    <name type="scientific">Corynebacterium resistens (strain DSM 45100 / JCM 12819 / GTC 2026 / SICGH 158)</name>
    <dbReference type="NCBI Taxonomy" id="662755"/>
    <lineage>
        <taxon>Bacteria</taxon>
        <taxon>Bacillati</taxon>
        <taxon>Actinomycetota</taxon>
        <taxon>Actinomycetes</taxon>
        <taxon>Mycobacteriales</taxon>
        <taxon>Corynebacteriaceae</taxon>
        <taxon>Corynebacterium</taxon>
    </lineage>
</organism>
<feature type="transmembrane region" description="Helical" evidence="2">
    <location>
        <begin position="66"/>
        <end position="86"/>
    </location>
</feature>
<name>F8DZB0_CORRG</name>